<proteinExistence type="predicted"/>
<dbReference type="Proteomes" id="UP001597115">
    <property type="component" value="Unassembled WGS sequence"/>
</dbReference>
<comment type="caution">
    <text evidence="1">The sequence shown here is derived from an EMBL/GenBank/DDBJ whole genome shotgun (WGS) entry which is preliminary data.</text>
</comment>
<name>A0ABW4HZM7_9SPHN</name>
<accession>A0ABW4HZM7</accession>
<sequence length="340" mass="37405">MRIEDLFATPDHYLWGFEGDLARFVPMNRAAFRRSLFLDQRIAAPTAQELRVPIDPLLAAFRQWQAPRPRTGYIFHIAHCGSTLLSRALDLSEHVLGLREPWALRQLAVAGAQGAAEDAGWREGLDLVTGLLARRYRPDEPVIVKANVPVNFVLPQLFAQDADAPAILLHLPAEAYVLAVLRTEEHRAWVRFVTDELRPAMEAALGEALPAGDVQRAAALWLAQMIGFADALGRFSSARSLDAARFYTAPAETLSAAFTLFGVSGADAEAIGRAPLFHEHAKNAGRRFSEAERQARQEETRAALANDLNAARDWLEARAERVPSALARPLVGDPVPLLAF</sequence>
<dbReference type="SUPFAM" id="SSF52540">
    <property type="entry name" value="P-loop containing nucleoside triphosphate hydrolases"/>
    <property type="match status" value="1"/>
</dbReference>
<reference evidence="2" key="1">
    <citation type="journal article" date="2019" name="Int. J. Syst. Evol. Microbiol.">
        <title>The Global Catalogue of Microorganisms (GCM) 10K type strain sequencing project: providing services to taxonomists for standard genome sequencing and annotation.</title>
        <authorList>
            <consortium name="The Broad Institute Genomics Platform"/>
            <consortium name="The Broad Institute Genome Sequencing Center for Infectious Disease"/>
            <person name="Wu L."/>
            <person name="Ma J."/>
        </authorList>
    </citation>
    <scope>NUCLEOTIDE SEQUENCE [LARGE SCALE GENOMIC DNA]</scope>
    <source>
        <strain evidence="2">CGMCC 1.16275</strain>
    </source>
</reference>
<evidence type="ECO:0000313" key="2">
    <source>
        <dbReference type="Proteomes" id="UP001597115"/>
    </source>
</evidence>
<dbReference type="EMBL" id="JBHUDY010000001">
    <property type="protein sequence ID" value="MFD1610737.1"/>
    <property type="molecule type" value="Genomic_DNA"/>
</dbReference>
<dbReference type="RefSeq" id="WP_380886688.1">
    <property type="nucleotide sequence ID" value="NZ_JBHUDY010000001.1"/>
</dbReference>
<keyword evidence="2" id="KW-1185">Reference proteome</keyword>
<protein>
    <recommendedName>
        <fullName evidence="3">Sulfotransferase family protein</fullName>
    </recommendedName>
</protein>
<dbReference type="InterPro" id="IPR027417">
    <property type="entry name" value="P-loop_NTPase"/>
</dbReference>
<gene>
    <name evidence="1" type="ORF">ACFSCW_02855</name>
</gene>
<evidence type="ECO:0008006" key="3">
    <source>
        <dbReference type="Google" id="ProtNLM"/>
    </source>
</evidence>
<organism evidence="1 2">
    <name type="scientific">Sphingomonas tabacisoli</name>
    <dbReference type="NCBI Taxonomy" id="2249466"/>
    <lineage>
        <taxon>Bacteria</taxon>
        <taxon>Pseudomonadati</taxon>
        <taxon>Pseudomonadota</taxon>
        <taxon>Alphaproteobacteria</taxon>
        <taxon>Sphingomonadales</taxon>
        <taxon>Sphingomonadaceae</taxon>
        <taxon>Sphingomonas</taxon>
    </lineage>
</organism>
<evidence type="ECO:0000313" key="1">
    <source>
        <dbReference type="EMBL" id="MFD1610737.1"/>
    </source>
</evidence>